<evidence type="ECO:0000313" key="2">
    <source>
        <dbReference type="EMBL" id="KAK1136557.1"/>
    </source>
</evidence>
<name>A0AA40GEU7_9HYME</name>
<dbReference type="PANTHER" id="PTHR28495">
    <property type="entry name" value="HYPOTHETICAL PROTEIN LOC100359752"/>
    <property type="match status" value="1"/>
</dbReference>
<comment type="caution">
    <text evidence="2">The sequence shown here is derived from an EMBL/GenBank/DDBJ whole genome shotgun (WGS) entry which is preliminary data.</text>
</comment>
<evidence type="ECO:0000259" key="1">
    <source>
        <dbReference type="Pfam" id="PF15813"/>
    </source>
</evidence>
<dbReference type="EMBL" id="JAHYIQ010000001">
    <property type="protein sequence ID" value="KAK1136557.1"/>
    <property type="molecule type" value="Genomic_DNA"/>
</dbReference>
<accession>A0AA40GEU7</accession>
<keyword evidence="3" id="KW-1185">Reference proteome</keyword>
<dbReference type="PANTHER" id="PTHR28495:SF1">
    <property type="entry name" value="GENE, 17266-RELATED"/>
    <property type="match status" value="1"/>
</dbReference>
<dbReference type="Pfam" id="PF15813">
    <property type="entry name" value="DUF4708"/>
    <property type="match status" value="1"/>
</dbReference>
<dbReference type="InterPro" id="IPR031643">
    <property type="entry name" value="DUF4708"/>
</dbReference>
<sequence>MDACNLMYERKEQSVLYASFPHINDLRCAICKIDFIEVHDSSAKSYFHWQTLKCRLLIHLISDVIASPILGTERCIFVIGYKKFFEAGKLERILKNFKLVYQGLRSVTMELYKNCLIYTIQTKISPLWNKVGDYFVQGKNFYNFVEGIRGLKLDILMKENNMCLQLHAQIVKIPYITLEDYLPPHIISHFLADSKGYIDLSHYKLPFVHVLPSIKKGKLLSVSKELPANCVFKDYEQLRRHWKNMYGYSLPKNKDGILYYEIKFLIPKSKVFTYPHMCIIKNPLEIILSRDKKSTITYFLSDMLVKLPIICGKQLQISKNTPFNTTSSSTHVSFNVAKDKGLDRCLKEKSNIVSQLEFSDKNVDGLTKDTNTATLAKAQLTRIHQIHNVRFDENIRTKLSNKDMEDVQYLNASENSSTKDIRNNFIEGNISRNSDNNFIASERETISTYFKIQKTNSYVKTKELTQEEEQKQKHLTLKEKLLKAKSSEDSSIFLSGQNISVEAMAKMNKLDQMKNSELSDWLKKHSIPHNSNGRKTELINKILSHIKNTQILQQFRI</sequence>
<gene>
    <name evidence="2" type="ORF">K0M31_001103</name>
</gene>
<dbReference type="Proteomes" id="UP001177670">
    <property type="component" value="Unassembled WGS sequence"/>
</dbReference>
<dbReference type="AlphaFoldDB" id="A0AA40GEU7"/>
<proteinExistence type="predicted"/>
<protein>
    <recommendedName>
        <fullName evidence="1">DUF4708 domain-containing protein</fullName>
    </recommendedName>
</protein>
<feature type="domain" description="DUF4708" evidence="1">
    <location>
        <begin position="14"/>
        <end position="286"/>
    </location>
</feature>
<organism evidence="2 3">
    <name type="scientific">Melipona bicolor</name>
    <dbReference type="NCBI Taxonomy" id="60889"/>
    <lineage>
        <taxon>Eukaryota</taxon>
        <taxon>Metazoa</taxon>
        <taxon>Ecdysozoa</taxon>
        <taxon>Arthropoda</taxon>
        <taxon>Hexapoda</taxon>
        <taxon>Insecta</taxon>
        <taxon>Pterygota</taxon>
        <taxon>Neoptera</taxon>
        <taxon>Endopterygota</taxon>
        <taxon>Hymenoptera</taxon>
        <taxon>Apocrita</taxon>
        <taxon>Aculeata</taxon>
        <taxon>Apoidea</taxon>
        <taxon>Anthophila</taxon>
        <taxon>Apidae</taxon>
        <taxon>Melipona</taxon>
    </lineage>
</organism>
<evidence type="ECO:0000313" key="3">
    <source>
        <dbReference type="Proteomes" id="UP001177670"/>
    </source>
</evidence>
<reference evidence="2" key="1">
    <citation type="submission" date="2021-10" db="EMBL/GenBank/DDBJ databases">
        <title>Melipona bicolor Genome sequencing and assembly.</title>
        <authorList>
            <person name="Araujo N.S."/>
            <person name="Arias M.C."/>
        </authorList>
    </citation>
    <scope>NUCLEOTIDE SEQUENCE</scope>
    <source>
        <strain evidence="2">USP_2M_L1-L4_2017</strain>
        <tissue evidence="2">Whole body</tissue>
    </source>
</reference>